<feature type="transmembrane region" description="Helical" evidence="2">
    <location>
        <begin position="12"/>
        <end position="31"/>
    </location>
</feature>
<feature type="region of interest" description="Disordered" evidence="1">
    <location>
        <begin position="197"/>
        <end position="235"/>
    </location>
</feature>
<evidence type="ECO:0000313" key="3">
    <source>
        <dbReference type="EMBL" id="CAH2762060.1"/>
    </source>
</evidence>
<reference evidence="4" key="1">
    <citation type="submission" date="2022-04" db="EMBL/GenBank/DDBJ databases">
        <authorList>
            <person name="Forde T."/>
        </authorList>
    </citation>
    <scope>NUCLEOTIDE SEQUENCE</scope>
    <source>
        <strain evidence="4">A18Y016a</strain>
        <strain evidence="3">A18Y020d</strain>
    </source>
</reference>
<dbReference type="EMBL" id="OW659477">
    <property type="protein sequence ID" value="CAH2762078.1"/>
    <property type="molecule type" value="Genomic_DNA"/>
</dbReference>
<dbReference type="Proteomes" id="UP001154111">
    <property type="component" value="Chromosome"/>
</dbReference>
<evidence type="ECO:0000313" key="6">
    <source>
        <dbReference type="Proteomes" id="UP001154111"/>
    </source>
</evidence>
<evidence type="ECO:0000256" key="1">
    <source>
        <dbReference type="SAM" id="MobiDB-lite"/>
    </source>
</evidence>
<dbReference type="Proteomes" id="UP001154095">
    <property type="component" value="Chromosome"/>
</dbReference>
<proteinExistence type="predicted"/>
<organism evidence="4 6">
    <name type="scientific">Erysipelothrix amsterdamensis</name>
    <dbReference type="NCBI Taxonomy" id="2929157"/>
    <lineage>
        <taxon>Bacteria</taxon>
        <taxon>Bacillati</taxon>
        <taxon>Bacillota</taxon>
        <taxon>Erysipelotrichia</taxon>
        <taxon>Erysipelotrichales</taxon>
        <taxon>Erysipelotrichaceae</taxon>
        <taxon>Erysipelothrix</taxon>
    </lineage>
</organism>
<accession>A0AAU9VH22</accession>
<sequence>MLNRVGKKQTMILVVIITLISFVFCFSIYSWRSSLKVNEKKDVPMQELKLSVTEYELELGDAPPDFKQFIMKSDIKENVDIDLSQFNKDEIGEYEIKYRYTDLNIPYGNSLIVKIHDTMPPFMKLKNLVMEMGSTVDVMQFVEEYQDYQEVVFSFKDEPDMNRKGNQYIRILATDASGNSTYKTVMLTLNEKIESSPNHNAAGVVEPTTPNKEQPSSAPSSFESKQPPSFPNKNGSYVKFPIEQHGTFDDAFIACQRERAEQINSGVTGIGSCRPYKVNGINKGYELIWE</sequence>
<evidence type="ECO:0000313" key="4">
    <source>
        <dbReference type="EMBL" id="CAH2762078.1"/>
    </source>
</evidence>
<keyword evidence="2" id="KW-1133">Transmembrane helix</keyword>
<dbReference type="AlphaFoldDB" id="A0AAU9VH22"/>
<name>A0AAU9VH22_9FIRM</name>
<feature type="compositionally biased region" description="Polar residues" evidence="1">
    <location>
        <begin position="208"/>
        <end position="235"/>
    </location>
</feature>
<evidence type="ECO:0000256" key="2">
    <source>
        <dbReference type="SAM" id="Phobius"/>
    </source>
</evidence>
<gene>
    <name evidence="4" type="ORF">ERYAMS2_01025</name>
    <name evidence="3" type="ORF">ERYAMS_00732</name>
</gene>
<protein>
    <submittedName>
        <fullName evidence="4">Polysaccharide deacetylase</fullName>
    </submittedName>
</protein>
<keyword evidence="2" id="KW-0812">Transmembrane</keyword>
<keyword evidence="5" id="KW-1185">Reference proteome</keyword>
<dbReference type="EMBL" id="OW659496">
    <property type="protein sequence ID" value="CAH2762060.1"/>
    <property type="molecule type" value="Genomic_DNA"/>
</dbReference>
<keyword evidence="2" id="KW-0472">Membrane</keyword>
<evidence type="ECO:0000313" key="5">
    <source>
        <dbReference type="Proteomes" id="UP001154095"/>
    </source>
</evidence>